<proteinExistence type="predicted"/>
<comment type="caution">
    <text evidence="4">The sequence shown here is derived from an EMBL/GenBank/DDBJ whole genome shotgun (WGS) entry which is preliminary data.</text>
</comment>
<gene>
    <name evidence="4" type="ORF">ABJI51_32875</name>
</gene>
<keyword evidence="5" id="KW-1185">Reference proteome</keyword>
<organism evidence="4 5">
    <name type="scientific">Amycolatopsis melonis</name>
    <dbReference type="NCBI Taxonomy" id="3156488"/>
    <lineage>
        <taxon>Bacteria</taxon>
        <taxon>Bacillati</taxon>
        <taxon>Actinomycetota</taxon>
        <taxon>Actinomycetes</taxon>
        <taxon>Pseudonocardiales</taxon>
        <taxon>Pseudonocardiaceae</taxon>
        <taxon>Amycolatopsis</taxon>
    </lineage>
</organism>
<feature type="chain" id="PRO_5047418063" description="Gram-positive cocci surface proteins LPxTG domain-containing protein" evidence="3">
    <location>
        <begin position="25"/>
        <end position="183"/>
    </location>
</feature>
<feature type="signal peptide" evidence="3">
    <location>
        <begin position="1"/>
        <end position="24"/>
    </location>
</feature>
<keyword evidence="2" id="KW-1133">Transmembrane helix</keyword>
<evidence type="ECO:0000256" key="2">
    <source>
        <dbReference type="SAM" id="Phobius"/>
    </source>
</evidence>
<evidence type="ECO:0000256" key="3">
    <source>
        <dbReference type="SAM" id="SignalP"/>
    </source>
</evidence>
<dbReference type="Proteomes" id="UP001440984">
    <property type="component" value="Unassembled WGS sequence"/>
</dbReference>
<sequence length="183" mass="18410">MKKAVVVAGISAAFLVVAPSAALATAPPTPSTSAAPTSEPEYPDGPMTRVTKQLSLHPGKALPGARVKFDFGCSTRPEEDVDVRSAALVADKPGFSFGTVKNVKPGKYSVTLHCGPETSTATLEVLAKQPAKQVTKVPAGAPQTGGTDGPVDGSGAPVAAAAAMGVLALGGSGLVLARRVRRR</sequence>
<dbReference type="RefSeq" id="WP_348954949.1">
    <property type="nucleotide sequence ID" value="NZ_JBDZYD010000013.1"/>
</dbReference>
<evidence type="ECO:0008006" key="6">
    <source>
        <dbReference type="Google" id="ProtNLM"/>
    </source>
</evidence>
<name>A0ABV0LNM7_9PSEU</name>
<feature type="transmembrane region" description="Helical" evidence="2">
    <location>
        <begin position="158"/>
        <end position="177"/>
    </location>
</feature>
<evidence type="ECO:0000256" key="1">
    <source>
        <dbReference type="SAM" id="MobiDB-lite"/>
    </source>
</evidence>
<dbReference type="EMBL" id="JBDZYD010000013">
    <property type="protein sequence ID" value="MEQ0563899.1"/>
    <property type="molecule type" value="Genomic_DNA"/>
</dbReference>
<reference evidence="4 5" key="1">
    <citation type="submission" date="2024-05" db="EMBL/GenBank/DDBJ databases">
        <authorList>
            <person name="Zhao H."/>
            <person name="Xu Y."/>
            <person name="Lin S."/>
            <person name="Spain J.C."/>
            <person name="Zhou N.-Y."/>
        </authorList>
    </citation>
    <scope>NUCLEOTIDE SEQUENCE [LARGE SCALE GENOMIC DNA]</scope>
    <source>
        <strain evidence="4 5">NEAU-NG30</strain>
    </source>
</reference>
<evidence type="ECO:0000313" key="4">
    <source>
        <dbReference type="EMBL" id="MEQ0563899.1"/>
    </source>
</evidence>
<accession>A0ABV0LNM7</accession>
<feature type="compositionally biased region" description="Low complexity" evidence="1">
    <location>
        <begin position="24"/>
        <end position="38"/>
    </location>
</feature>
<evidence type="ECO:0000313" key="5">
    <source>
        <dbReference type="Proteomes" id="UP001440984"/>
    </source>
</evidence>
<keyword evidence="2" id="KW-0472">Membrane</keyword>
<keyword evidence="3" id="KW-0732">Signal</keyword>
<protein>
    <recommendedName>
        <fullName evidence="6">Gram-positive cocci surface proteins LPxTG domain-containing protein</fullName>
    </recommendedName>
</protein>
<keyword evidence="2" id="KW-0812">Transmembrane</keyword>
<feature type="region of interest" description="Disordered" evidence="1">
    <location>
        <begin position="24"/>
        <end position="47"/>
    </location>
</feature>